<dbReference type="InterPro" id="IPR015422">
    <property type="entry name" value="PyrdxlP-dep_Trfase_small"/>
</dbReference>
<dbReference type="PANTHER" id="PTHR11986">
    <property type="entry name" value="AMINOTRANSFERASE CLASS III"/>
    <property type="match status" value="1"/>
</dbReference>
<dbReference type="InterPro" id="IPR005814">
    <property type="entry name" value="Aminotrans_3"/>
</dbReference>
<dbReference type="SUPFAM" id="SSF53383">
    <property type="entry name" value="PLP-dependent transferases"/>
    <property type="match status" value="1"/>
</dbReference>
<evidence type="ECO:0000256" key="1">
    <source>
        <dbReference type="ARBA" id="ARBA00001933"/>
    </source>
</evidence>
<dbReference type="Pfam" id="PF00202">
    <property type="entry name" value="Aminotran_3"/>
    <property type="match status" value="1"/>
</dbReference>
<gene>
    <name evidence="6" type="ORF">ENO04_01260</name>
</gene>
<organism evidence="6">
    <name type="scientific">Fervidicoccus fontis</name>
    <dbReference type="NCBI Taxonomy" id="683846"/>
    <lineage>
        <taxon>Archaea</taxon>
        <taxon>Thermoproteota</taxon>
        <taxon>Thermoprotei</taxon>
        <taxon>Fervidicoccales</taxon>
        <taxon>Fervidicoccaceae</taxon>
        <taxon>Fervidicoccus</taxon>
    </lineage>
</organism>
<dbReference type="Gene3D" id="3.90.1150.10">
    <property type="entry name" value="Aspartate Aminotransferase, domain 1"/>
    <property type="match status" value="1"/>
</dbReference>
<dbReference type="InterPro" id="IPR050103">
    <property type="entry name" value="Class-III_PLP-dep_AT"/>
</dbReference>
<name>A0A7C1E247_9CREN</name>
<dbReference type="AlphaFoldDB" id="A0A7C1E247"/>
<comment type="cofactor">
    <cofactor evidence="1">
        <name>pyridoxal 5'-phosphate</name>
        <dbReference type="ChEBI" id="CHEBI:597326"/>
    </cofactor>
</comment>
<dbReference type="Gene3D" id="3.40.640.10">
    <property type="entry name" value="Type I PLP-dependent aspartate aminotransferase-like (Major domain)"/>
    <property type="match status" value="1"/>
</dbReference>
<dbReference type="EMBL" id="DSDY01000042">
    <property type="protein sequence ID" value="HDS10240.1"/>
    <property type="molecule type" value="Genomic_DNA"/>
</dbReference>
<protein>
    <submittedName>
        <fullName evidence="6">Aminotransferase class III-fold pyridoxal phosphate-dependent enzyme</fullName>
    </submittedName>
</protein>
<evidence type="ECO:0000256" key="3">
    <source>
        <dbReference type="ARBA" id="ARBA00022679"/>
    </source>
</evidence>
<keyword evidence="4 5" id="KW-0663">Pyridoxal phosphate</keyword>
<keyword evidence="2 6" id="KW-0032">Aminotransferase</keyword>
<sequence length="378" mass="41712">MAIPVNIVSGEEVYLIDSSGRKLLSFAESINILGYSNREVKNAIESQVEKLIHYTNELSIFNECVALGKRYLKEANIEGGFIFTSSGSEANEYSLAELGARRKRKIVGIKGAYHGQLYLTGAITRGKQSRLVTIVPPDSRGIETIEKLLTTSSIPLVIIIEPLMIHAGIRSLPRDFLLFLNKLSINKQAIIISDEVYLSPGKTGYFYSFQAFGINPDLFTLGKSIGGGLPLGLIAFNNANRIESPLGITTTSQGGNRVSCVAGLALLEELHKKNVIENVRKNEEKITKLLRDELLGIKGVIETRGIGYIRGVQLDTSIFRRKWRTKIILESIKNGLLISLMGKDNDVIRLAPPLVATFEDWQKAVLIIKKVIKGMLVS</sequence>
<evidence type="ECO:0000256" key="2">
    <source>
        <dbReference type="ARBA" id="ARBA00022576"/>
    </source>
</evidence>
<comment type="similarity">
    <text evidence="5">Belongs to the class-III pyridoxal-phosphate-dependent aminotransferase family.</text>
</comment>
<dbReference type="GO" id="GO:0042802">
    <property type="term" value="F:identical protein binding"/>
    <property type="evidence" value="ECO:0007669"/>
    <property type="project" value="TreeGrafter"/>
</dbReference>
<accession>A0A7C1E247</accession>
<evidence type="ECO:0000256" key="4">
    <source>
        <dbReference type="ARBA" id="ARBA00022898"/>
    </source>
</evidence>
<dbReference type="InterPro" id="IPR015421">
    <property type="entry name" value="PyrdxlP-dep_Trfase_major"/>
</dbReference>
<reference evidence="6" key="1">
    <citation type="journal article" date="2020" name="mSystems">
        <title>Genome- and Community-Level Interaction Insights into Carbon Utilization and Element Cycling Functions of Hydrothermarchaeota in Hydrothermal Sediment.</title>
        <authorList>
            <person name="Zhou Z."/>
            <person name="Liu Y."/>
            <person name="Xu W."/>
            <person name="Pan J."/>
            <person name="Luo Z.H."/>
            <person name="Li M."/>
        </authorList>
    </citation>
    <scope>NUCLEOTIDE SEQUENCE [LARGE SCALE GENOMIC DNA]</scope>
    <source>
        <strain evidence="6">SpSt-123</strain>
    </source>
</reference>
<evidence type="ECO:0000256" key="5">
    <source>
        <dbReference type="RuleBase" id="RU003560"/>
    </source>
</evidence>
<comment type="caution">
    <text evidence="6">The sequence shown here is derived from an EMBL/GenBank/DDBJ whole genome shotgun (WGS) entry which is preliminary data.</text>
</comment>
<dbReference type="InterPro" id="IPR015424">
    <property type="entry name" value="PyrdxlP-dep_Trfase"/>
</dbReference>
<keyword evidence="3 6" id="KW-0808">Transferase</keyword>
<dbReference type="PANTHER" id="PTHR11986:SF79">
    <property type="entry name" value="ACETYLORNITHINE AMINOTRANSFERASE, MITOCHONDRIAL"/>
    <property type="match status" value="1"/>
</dbReference>
<dbReference type="GO" id="GO:0030170">
    <property type="term" value="F:pyridoxal phosphate binding"/>
    <property type="evidence" value="ECO:0007669"/>
    <property type="project" value="InterPro"/>
</dbReference>
<dbReference type="GO" id="GO:0008483">
    <property type="term" value="F:transaminase activity"/>
    <property type="evidence" value="ECO:0007669"/>
    <property type="project" value="UniProtKB-KW"/>
</dbReference>
<proteinExistence type="inferred from homology"/>
<evidence type="ECO:0000313" key="6">
    <source>
        <dbReference type="EMBL" id="HDS10240.1"/>
    </source>
</evidence>